<reference evidence="3" key="1">
    <citation type="journal article" date="2021" name="Elife">
        <title>Highly contiguous assemblies of 101 drosophilid genomes.</title>
        <authorList>
            <person name="Kim B.Y."/>
            <person name="Wang J.R."/>
            <person name="Miller D.E."/>
            <person name="Barmina O."/>
            <person name="Delaney E."/>
            <person name="Thompson A."/>
            <person name="Comeault A.A."/>
            <person name="Peede D."/>
            <person name="D'Agostino E.R."/>
            <person name="Pelaez J."/>
            <person name="Aguilar J.M."/>
            <person name="Haji D."/>
            <person name="Matsunaga T."/>
            <person name="Armstrong E.E."/>
            <person name="Zych M."/>
            <person name="Ogawa Y."/>
            <person name="Stamenkovic-Radak M."/>
            <person name="Jelic M."/>
            <person name="Veselinovic M.S."/>
            <person name="Tanaskovic M."/>
            <person name="Eric P."/>
            <person name="Gao J.J."/>
            <person name="Katoh T.K."/>
            <person name="Toda M.J."/>
            <person name="Watabe H."/>
            <person name="Watada M."/>
            <person name="Davis J.S."/>
            <person name="Moyle L.C."/>
            <person name="Manoli G."/>
            <person name="Bertolini E."/>
            <person name="Kostal V."/>
            <person name="Hawley R.S."/>
            <person name="Takahashi A."/>
            <person name="Jones C.D."/>
            <person name="Price D.K."/>
            <person name="Whiteman N."/>
            <person name="Kopp A."/>
            <person name="Matute D.R."/>
            <person name="Petrov D.A."/>
        </authorList>
    </citation>
    <scope>NUCLEOTIDE SEQUENCE [LARGE SCALE GENOMIC DNA]</scope>
</reference>
<accession>A0ABM5J7D7</accession>
<feature type="region of interest" description="Disordered" evidence="1">
    <location>
        <begin position="295"/>
        <end position="331"/>
    </location>
</feature>
<reference evidence="2" key="2">
    <citation type="submission" date="2025-05" db="UniProtKB">
        <authorList>
            <consortium name="EnsemblMetazoa"/>
        </authorList>
    </citation>
    <scope>IDENTIFICATION</scope>
</reference>
<proteinExistence type="predicted"/>
<evidence type="ECO:0000256" key="1">
    <source>
        <dbReference type="SAM" id="MobiDB-lite"/>
    </source>
</evidence>
<keyword evidence="3" id="KW-1185">Reference proteome</keyword>
<evidence type="ECO:0000313" key="3">
    <source>
        <dbReference type="Proteomes" id="UP001652680"/>
    </source>
</evidence>
<dbReference type="EnsemblMetazoa" id="XM_044458808.1">
    <property type="protein sequence ID" value="XP_044314743.1"/>
    <property type="gene ID" value="LOC123037560"/>
</dbReference>
<dbReference type="RefSeq" id="XP_044314743.1">
    <property type="nucleotide sequence ID" value="XM_044458808.1"/>
</dbReference>
<sequence length="331" mass="34684">MQARSSSNSQVVRGQGRGGSTGQQPAARWRRDSGSALQLLASPLVSRSSSPNPEWEDEERITDIELEEKAGVRPAGQEAEVTNIDLSSFEEEEEEDKEYTGTETVSPEVSSDEEDEPCRAAKARMAFRRIRRAAAGFGRIWLGDAAPSGHPEEAKRIFATRAEVVRRVFAQRAVARAAAAAREWQKRLDEAEAEEAAIWARPGPPEQPPLQAPPPPSPPPSLSQPPPLSPPRAASPPPPPPGDTTAAVGANAFAVASKTARWGAGLLGEGALGVADIRSASDVVPGAAVPTSQAVSVPPTFGGQQPLAGDGRGRVAAQGGSRGQQAAEESP</sequence>
<protein>
    <submittedName>
        <fullName evidence="2">Uncharacterized protein</fullName>
    </submittedName>
</protein>
<evidence type="ECO:0000313" key="2">
    <source>
        <dbReference type="EnsemblMetazoa" id="XP_044314743.1"/>
    </source>
</evidence>
<dbReference type="GeneID" id="123037560"/>
<feature type="region of interest" description="Disordered" evidence="1">
    <location>
        <begin position="1"/>
        <end position="118"/>
    </location>
</feature>
<feature type="region of interest" description="Disordered" evidence="1">
    <location>
        <begin position="179"/>
        <end position="247"/>
    </location>
</feature>
<organism evidence="2 3">
    <name type="scientific">Drosophila rhopaloa</name>
    <name type="common">Fruit fly</name>
    <dbReference type="NCBI Taxonomy" id="1041015"/>
    <lineage>
        <taxon>Eukaryota</taxon>
        <taxon>Metazoa</taxon>
        <taxon>Ecdysozoa</taxon>
        <taxon>Arthropoda</taxon>
        <taxon>Hexapoda</taxon>
        <taxon>Insecta</taxon>
        <taxon>Pterygota</taxon>
        <taxon>Neoptera</taxon>
        <taxon>Endopterygota</taxon>
        <taxon>Diptera</taxon>
        <taxon>Brachycera</taxon>
        <taxon>Muscomorpha</taxon>
        <taxon>Ephydroidea</taxon>
        <taxon>Drosophilidae</taxon>
        <taxon>Drosophila</taxon>
        <taxon>Sophophora</taxon>
    </lineage>
</organism>
<dbReference type="Proteomes" id="UP001652680">
    <property type="component" value="Unassembled WGS sequence"/>
</dbReference>
<feature type="compositionally biased region" description="Low complexity" evidence="1">
    <location>
        <begin position="314"/>
        <end position="331"/>
    </location>
</feature>
<name>A0ABM5J7D7_DRORH</name>
<feature type="compositionally biased region" description="Pro residues" evidence="1">
    <location>
        <begin position="202"/>
        <end position="242"/>
    </location>
</feature>
<feature type="compositionally biased region" description="Basic and acidic residues" evidence="1">
    <location>
        <begin position="61"/>
        <end position="71"/>
    </location>
</feature>
<feature type="compositionally biased region" description="Acidic residues" evidence="1">
    <location>
        <begin position="88"/>
        <end position="97"/>
    </location>
</feature>